<dbReference type="InterPro" id="IPR020845">
    <property type="entry name" value="AMP-binding_CS"/>
</dbReference>
<evidence type="ECO:0000256" key="2">
    <source>
        <dbReference type="ARBA" id="ARBA00006432"/>
    </source>
</evidence>
<evidence type="ECO:0000256" key="8">
    <source>
        <dbReference type="ARBA" id="ARBA00023098"/>
    </source>
</evidence>
<keyword evidence="9" id="KW-0496">Mitochondrion</keyword>
<dbReference type="PANTHER" id="PTHR43605">
    <property type="entry name" value="ACYL-COENZYME A SYNTHETASE"/>
    <property type="match status" value="1"/>
</dbReference>
<dbReference type="Gene3D" id="3.40.50.12780">
    <property type="entry name" value="N-terminal domain of ligase-like"/>
    <property type="match status" value="1"/>
</dbReference>
<dbReference type="Pfam" id="PF13193">
    <property type="entry name" value="AMP-binding_C"/>
    <property type="match status" value="1"/>
</dbReference>
<evidence type="ECO:0000256" key="5">
    <source>
        <dbReference type="ARBA" id="ARBA00022741"/>
    </source>
</evidence>
<evidence type="ECO:0000256" key="7">
    <source>
        <dbReference type="ARBA" id="ARBA00022842"/>
    </source>
</evidence>
<evidence type="ECO:0000256" key="6">
    <source>
        <dbReference type="ARBA" id="ARBA00022840"/>
    </source>
</evidence>
<keyword evidence="3" id="KW-0436">Ligase</keyword>
<comment type="similarity">
    <text evidence="2">Belongs to the ATP-dependent AMP-binding enzyme family.</text>
</comment>
<dbReference type="PANTHER" id="PTHR43605:SF10">
    <property type="entry name" value="ACYL-COA SYNTHETASE MEDIUM CHAIN FAMILY MEMBER 3"/>
    <property type="match status" value="1"/>
</dbReference>
<keyword evidence="8" id="KW-0443">Lipid metabolism</keyword>
<evidence type="ECO:0000256" key="4">
    <source>
        <dbReference type="ARBA" id="ARBA00022723"/>
    </source>
</evidence>
<dbReference type="GO" id="GO:0006633">
    <property type="term" value="P:fatty acid biosynthetic process"/>
    <property type="evidence" value="ECO:0007669"/>
    <property type="project" value="TreeGrafter"/>
</dbReference>
<dbReference type="GO" id="GO:0005524">
    <property type="term" value="F:ATP binding"/>
    <property type="evidence" value="ECO:0007669"/>
    <property type="project" value="UniProtKB-KW"/>
</dbReference>
<dbReference type="GO" id="GO:0046872">
    <property type="term" value="F:metal ion binding"/>
    <property type="evidence" value="ECO:0007669"/>
    <property type="project" value="UniProtKB-KW"/>
</dbReference>
<evidence type="ECO:0000256" key="9">
    <source>
        <dbReference type="ARBA" id="ARBA00023128"/>
    </source>
</evidence>
<dbReference type="InterPro" id="IPR025110">
    <property type="entry name" value="AMP-bd_C"/>
</dbReference>
<dbReference type="InterPro" id="IPR042099">
    <property type="entry name" value="ANL_N_sf"/>
</dbReference>
<evidence type="ECO:0000256" key="3">
    <source>
        <dbReference type="ARBA" id="ARBA00022598"/>
    </source>
</evidence>
<dbReference type="GO" id="GO:0005759">
    <property type="term" value="C:mitochondrial matrix"/>
    <property type="evidence" value="ECO:0007669"/>
    <property type="project" value="TreeGrafter"/>
</dbReference>
<dbReference type="AlphaFoldDB" id="A0A0B7AJP7"/>
<keyword evidence="6" id="KW-0067">ATP-binding</keyword>
<dbReference type="GO" id="GO:0031956">
    <property type="term" value="F:medium-chain fatty acid-CoA ligase activity"/>
    <property type="evidence" value="ECO:0007669"/>
    <property type="project" value="UniProtKB-EC"/>
</dbReference>
<comment type="catalytic activity">
    <reaction evidence="11">
        <text>a medium-chain fatty acid + ATP + CoA = a medium-chain fatty acyl-CoA + AMP + diphosphate</text>
        <dbReference type="Rhea" id="RHEA:48340"/>
        <dbReference type="ChEBI" id="CHEBI:30616"/>
        <dbReference type="ChEBI" id="CHEBI:33019"/>
        <dbReference type="ChEBI" id="CHEBI:57287"/>
        <dbReference type="ChEBI" id="CHEBI:59558"/>
        <dbReference type="ChEBI" id="CHEBI:90546"/>
        <dbReference type="ChEBI" id="CHEBI:456215"/>
        <dbReference type="EC" id="6.2.1.2"/>
    </reaction>
    <physiologicalReaction direction="left-to-right" evidence="11">
        <dbReference type="Rhea" id="RHEA:48341"/>
    </physiologicalReaction>
</comment>
<accession>A0A0B7AJP7</accession>
<dbReference type="InterPro" id="IPR051087">
    <property type="entry name" value="Mitochondrial_ACSM"/>
</dbReference>
<dbReference type="FunFam" id="3.40.50.12780:FF:000007">
    <property type="entry name" value="Acyl-coenzyme A synthetase ACSM2A, mitochondrial"/>
    <property type="match status" value="1"/>
</dbReference>
<dbReference type="PROSITE" id="PS00455">
    <property type="entry name" value="AMP_BINDING"/>
    <property type="match status" value="1"/>
</dbReference>
<keyword evidence="7" id="KW-0460">Magnesium</keyword>
<evidence type="ECO:0000256" key="1">
    <source>
        <dbReference type="ARBA" id="ARBA00004173"/>
    </source>
</evidence>
<evidence type="ECO:0000259" key="13">
    <source>
        <dbReference type="Pfam" id="PF13193"/>
    </source>
</evidence>
<reference evidence="14" key="1">
    <citation type="submission" date="2014-12" db="EMBL/GenBank/DDBJ databases">
        <title>Insight into the proteome of Arion vulgaris.</title>
        <authorList>
            <person name="Aradska J."/>
            <person name="Bulat T."/>
            <person name="Smidak R."/>
            <person name="Sarate P."/>
            <person name="Gangsoo J."/>
            <person name="Sialana F."/>
            <person name="Bilban M."/>
            <person name="Lubec G."/>
        </authorList>
    </citation>
    <scope>NUCLEOTIDE SEQUENCE</scope>
    <source>
        <tissue evidence="14">Skin</tissue>
    </source>
</reference>
<dbReference type="EMBL" id="HACG01034188">
    <property type="protein sequence ID" value="CEK81053.1"/>
    <property type="molecule type" value="Transcribed_RNA"/>
</dbReference>
<organism evidence="14">
    <name type="scientific">Arion vulgaris</name>
    <dbReference type="NCBI Taxonomy" id="1028688"/>
    <lineage>
        <taxon>Eukaryota</taxon>
        <taxon>Metazoa</taxon>
        <taxon>Spiralia</taxon>
        <taxon>Lophotrochozoa</taxon>
        <taxon>Mollusca</taxon>
        <taxon>Gastropoda</taxon>
        <taxon>Heterobranchia</taxon>
        <taxon>Euthyneura</taxon>
        <taxon>Panpulmonata</taxon>
        <taxon>Eupulmonata</taxon>
        <taxon>Stylommatophora</taxon>
        <taxon>Helicina</taxon>
        <taxon>Arionoidea</taxon>
        <taxon>Arionidae</taxon>
        <taxon>Arion</taxon>
    </lineage>
</organism>
<sequence>MTPIAQKHFIGICRLLGRSRKQFKLSPNYLFGCTWNRNIQLDLSGYNFTDYEIERKSYDLQAPKYFNFAHDFIDQWAHAEKVGLRTTSVPSFWWVDSQTKTEIKLSFQQLSHISKRVANALVGGCGLNRGDILILILPKIPEWWFINIACIRAGITLSPGTMLLRTTDIQHRLKLSQAKCIITSPELAHYVDEAANTCEKLTKVIVGGKTETRPGWLNFDALLEKSSDQFQNVRTKATDQMMLFFTSGTTGYPKMAEHTHASYGLGHIITARYWLMLNPSSIMWNLSDPGWAKCAWSSLFAPWINGACVFVYNSPRFDPMEVLQVLSKYPITHFCSSPTGLRLMKTEKISSIKFKALKHCTAAGEPVNPELIENWKRETGLEIFEGYGQTETTLVCNRSPSIPYKEGSMGKAVPGVNLYIVDDDGNVQEPCAEGNLAIKITPNRPIGLFAKYLNDPIRTAKSFLGNFYLTGDRGYMDQENYVYFVGRADDVISSAGYRIGPFEVESALLEHPAVLESAVVSSPDETRGEVVKAFVTLTQDYKNADRDKLVQELQNHVKAVTAPYKYPRKIEFVEDLPKTVSGKIRRVELRNKEWNKT</sequence>
<dbReference type="InterPro" id="IPR045851">
    <property type="entry name" value="AMP-bd_C_sf"/>
</dbReference>
<dbReference type="EC" id="6.2.1.2" evidence="10"/>
<dbReference type="Pfam" id="PF00501">
    <property type="entry name" value="AMP-binding"/>
    <property type="match status" value="1"/>
</dbReference>
<dbReference type="FunFam" id="3.30.300.30:FF:000005">
    <property type="entry name" value="Acyl-coenzyme A synthetase ACSM5, mitochondrial"/>
    <property type="match status" value="1"/>
</dbReference>
<feature type="domain" description="AMP-dependent synthetase/ligase" evidence="12">
    <location>
        <begin position="101"/>
        <end position="439"/>
    </location>
</feature>
<dbReference type="GO" id="GO:0006637">
    <property type="term" value="P:acyl-CoA metabolic process"/>
    <property type="evidence" value="ECO:0007669"/>
    <property type="project" value="TreeGrafter"/>
</dbReference>
<keyword evidence="5" id="KW-0547">Nucleotide-binding</keyword>
<keyword evidence="4" id="KW-0479">Metal-binding</keyword>
<dbReference type="GO" id="GO:0004321">
    <property type="term" value="F:fatty-acyl-CoA synthase activity"/>
    <property type="evidence" value="ECO:0007669"/>
    <property type="project" value="TreeGrafter"/>
</dbReference>
<dbReference type="SUPFAM" id="SSF56801">
    <property type="entry name" value="Acetyl-CoA synthetase-like"/>
    <property type="match status" value="1"/>
</dbReference>
<comment type="subcellular location">
    <subcellularLocation>
        <location evidence="1">Mitochondrion</location>
    </subcellularLocation>
</comment>
<protein>
    <recommendedName>
        <fullName evidence="10">medium-chain acyl-CoA ligase</fullName>
        <ecNumber evidence="10">6.2.1.2</ecNumber>
    </recommendedName>
</protein>
<dbReference type="InterPro" id="IPR000873">
    <property type="entry name" value="AMP-dep_synth/lig_dom"/>
</dbReference>
<evidence type="ECO:0000313" key="14">
    <source>
        <dbReference type="EMBL" id="CEK81053.1"/>
    </source>
</evidence>
<evidence type="ECO:0000256" key="10">
    <source>
        <dbReference type="ARBA" id="ARBA00039009"/>
    </source>
</evidence>
<evidence type="ECO:0000256" key="11">
    <source>
        <dbReference type="ARBA" id="ARBA00048477"/>
    </source>
</evidence>
<proteinExistence type="inferred from homology"/>
<feature type="domain" description="AMP-binding enzyme C-terminal" evidence="13">
    <location>
        <begin position="503"/>
        <end position="583"/>
    </location>
</feature>
<dbReference type="Gene3D" id="3.30.300.30">
    <property type="match status" value="1"/>
</dbReference>
<gene>
    <name evidence="14" type="primary">ORF124060</name>
</gene>
<name>A0A0B7AJP7_9EUPU</name>
<evidence type="ECO:0000259" key="12">
    <source>
        <dbReference type="Pfam" id="PF00501"/>
    </source>
</evidence>